<dbReference type="PROSITE" id="PS51635">
    <property type="entry name" value="PNPLA"/>
    <property type="match status" value="1"/>
</dbReference>
<keyword evidence="3 4" id="KW-0443">Lipid metabolism</keyword>
<dbReference type="InterPro" id="IPR002641">
    <property type="entry name" value="PNPLA_dom"/>
</dbReference>
<evidence type="ECO:0000256" key="3">
    <source>
        <dbReference type="ARBA" id="ARBA00023098"/>
    </source>
</evidence>
<gene>
    <name evidence="6" type="ORF">SAMN05421748_12032</name>
</gene>
<dbReference type="SUPFAM" id="SSF52151">
    <property type="entry name" value="FabD/lysophospholipase-like"/>
    <property type="match status" value="1"/>
</dbReference>
<dbReference type="PANTHER" id="PTHR14226">
    <property type="entry name" value="NEUROPATHY TARGET ESTERASE/SWISS CHEESE D.MELANOGASTER"/>
    <property type="match status" value="1"/>
</dbReference>
<dbReference type="GO" id="GO:0016042">
    <property type="term" value="P:lipid catabolic process"/>
    <property type="evidence" value="ECO:0007669"/>
    <property type="project" value="UniProtKB-UniRule"/>
</dbReference>
<keyword evidence="7" id="KW-1185">Reference proteome</keyword>
<accession>A0A285JFS0</accession>
<name>A0A285JFS0_9ACTN</name>
<dbReference type="PANTHER" id="PTHR14226:SF57">
    <property type="entry name" value="BLR7027 PROTEIN"/>
    <property type="match status" value="1"/>
</dbReference>
<evidence type="ECO:0000259" key="5">
    <source>
        <dbReference type="PROSITE" id="PS51635"/>
    </source>
</evidence>
<dbReference type="GO" id="GO:0016787">
    <property type="term" value="F:hydrolase activity"/>
    <property type="evidence" value="ECO:0007669"/>
    <property type="project" value="UniProtKB-UniRule"/>
</dbReference>
<evidence type="ECO:0000256" key="2">
    <source>
        <dbReference type="ARBA" id="ARBA00022963"/>
    </source>
</evidence>
<sequence length="325" mass="34901">MSWVTSEGTVSAMAGKRVGLVLGAGGTLGAAWTIGGLTAVEERIGRPLSQADVIIGTSAGSIVAAALRHGFTPSDLIAHQLGEDAADLPGAHEFEHDSGRLPPPPRLRLGSARMLATAALAPHSVHPQALASAFVPQGRSEHHTLRRYVNTLVSDDPQAWPTRDTWIVSVDYERGRRVVFGRPGSPPARLPDAVVASCSIPGWHRPATIGDRRYVDGGVRSSASLDLLRAGELDEVYVLAPMASHRTDRPRRPSWRAERLMRQFFAAQLDAERRKVERAGTRVVVLTPGPDDLAAIGLNLMDGRRRHEVLRTAQATVPAALRVAA</sequence>
<keyword evidence="1 4" id="KW-0378">Hydrolase</keyword>
<feature type="active site" description="Proton acceptor" evidence="4">
    <location>
        <position position="216"/>
    </location>
</feature>
<organism evidence="6 7">
    <name type="scientific">Paractinoplanes atraurantiacus</name>
    <dbReference type="NCBI Taxonomy" id="1036182"/>
    <lineage>
        <taxon>Bacteria</taxon>
        <taxon>Bacillati</taxon>
        <taxon>Actinomycetota</taxon>
        <taxon>Actinomycetes</taxon>
        <taxon>Micromonosporales</taxon>
        <taxon>Micromonosporaceae</taxon>
        <taxon>Paractinoplanes</taxon>
    </lineage>
</organism>
<dbReference type="Pfam" id="PF01734">
    <property type="entry name" value="Patatin"/>
    <property type="match status" value="1"/>
</dbReference>
<dbReference type="Gene3D" id="3.40.1090.10">
    <property type="entry name" value="Cytosolic phospholipase A2 catalytic domain"/>
    <property type="match status" value="2"/>
</dbReference>
<evidence type="ECO:0000256" key="4">
    <source>
        <dbReference type="PROSITE-ProRule" id="PRU01161"/>
    </source>
</evidence>
<feature type="short sequence motif" description="DGA/G" evidence="4">
    <location>
        <begin position="216"/>
        <end position="218"/>
    </location>
</feature>
<protein>
    <submittedName>
        <fullName evidence="6">NTE family protein</fullName>
    </submittedName>
</protein>
<dbReference type="AlphaFoldDB" id="A0A285JFS0"/>
<feature type="short sequence motif" description="GXSXG" evidence="4">
    <location>
        <begin position="56"/>
        <end position="60"/>
    </location>
</feature>
<reference evidence="7" key="1">
    <citation type="submission" date="2017-09" db="EMBL/GenBank/DDBJ databases">
        <authorList>
            <person name="Varghese N."/>
            <person name="Submissions S."/>
        </authorList>
    </citation>
    <scope>NUCLEOTIDE SEQUENCE [LARGE SCALE GENOMIC DNA]</scope>
    <source>
        <strain evidence="7">CGMCC 4.6857</strain>
    </source>
</reference>
<proteinExistence type="predicted"/>
<evidence type="ECO:0000313" key="6">
    <source>
        <dbReference type="EMBL" id="SNY59095.1"/>
    </source>
</evidence>
<dbReference type="EMBL" id="OBDY01000020">
    <property type="protein sequence ID" value="SNY59095.1"/>
    <property type="molecule type" value="Genomic_DNA"/>
</dbReference>
<feature type="domain" description="PNPLA" evidence="5">
    <location>
        <begin position="20"/>
        <end position="229"/>
    </location>
</feature>
<feature type="active site" description="Nucleophile" evidence="4">
    <location>
        <position position="58"/>
    </location>
</feature>
<dbReference type="Proteomes" id="UP000219612">
    <property type="component" value="Unassembled WGS sequence"/>
</dbReference>
<evidence type="ECO:0000256" key="1">
    <source>
        <dbReference type="ARBA" id="ARBA00022801"/>
    </source>
</evidence>
<dbReference type="InterPro" id="IPR016035">
    <property type="entry name" value="Acyl_Trfase/lysoPLipase"/>
</dbReference>
<comment type="caution">
    <text evidence="4">Lacks conserved residue(s) required for the propagation of feature annotation.</text>
</comment>
<keyword evidence="2 4" id="KW-0442">Lipid degradation</keyword>
<dbReference type="InterPro" id="IPR050301">
    <property type="entry name" value="NTE"/>
</dbReference>
<evidence type="ECO:0000313" key="7">
    <source>
        <dbReference type="Proteomes" id="UP000219612"/>
    </source>
</evidence>